<feature type="transmembrane region" description="Helical" evidence="9">
    <location>
        <begin position="240"/>
        <end position="260"/>
    </location>
</feature>
<dbReference type="SMART" id="SM00173">
    <property type="entry name" value="RAS"/>
    <property type="match status" value="1"/>
</dbReference>
<evidence type="ECO:0000256" key="3">
    <source>
        <dbReference type="ARBA" id="ARBA00022448"/>
    </source>
</evidence>
<keyword evidence="4 8" id="KW-0547">Nucleotide-binding</keyword>
<dbReference type="GO" id="GO:0006606">
    <property type="term" value="P:protein import into nucleus"/>
    <property type="evidence" value="ECO:0007669"/>
    <property type="project" value="TreeGrafter"/>
</dbReference>
<dbReference type="PROSITE" id="PS51419">
    <property type="entry name" value="RAB"/>
    <property type="match status" value="1"/>
</dbReference>
<evidence type="ECO:0000313" key="11">
    <source>
        <dbReference type="Proteomes" id="UP000789831"/>
    </source>
</evidence>
<keyword evidence="6 8" id="KW-0342">GTP-binding</keyword>
<organism evidence="10 11">
    <name type="scientific">Ambispora gerdemannii</name>
    <dbReference type="NCBI Taxonomy" id="144530"/>
    <lineage>
        <taxon>Eukaryota</taxon>
        <taxon>Fungi</taxon>
        <taxon>Fungi incertae sedis</taxon>
        <taxon>Mucoromycota</taxon>
        <taxon>Glomeromycotina</taxon>
        <taxon>Glomeromycetes</taxon>
        <taxon>Archaeosporales</taxon>
        <taxon>Ambisporaceae</taxon>
        <taxon>Ambispora</taxon>
    </lineage>
</organism>
<evidence type="ECO:0000256" key="2">
    <source>
        <dbReference type="ARBA" id="ARBA00008028"/>
    </source>
</evidence>
<evidence type="ECO:0000256" key="6">
    <source>
        <dbReference type="ARBA" id="ARBA00023134"/>
    </source>
</evidence>
<dbReference type="Pfam" id="PF06127">
    <property type="entry name" value="Mpo1-like"/>
    <property type="match status" value="1"/>
</dbReference>
<dbReference type="InterPro" id="IPR027417">
    <property type="entry name" value="P-loop_NTPase"/>
</dbReference>
<keyword evidence="9" id="KW-1133">Transmembrane helix</keyword>
<dbReference type="Proteomes" id="UP000789831">
    <property type="component" value="Unassembled WGS sequence"/>
</dbReference>
<evidence type="ECO:0000256" key="7">
    <source>
        <dbReference type="ARBA" id="ARBA00023242"/>
    </source>
</evidence>
<dbReference type="GO" id="GO:0003924">
    <property type="term" value="F:GTPase activity"/>
    <property type="evidence" value="ECO:0007669"/>
    <property type="project" value="InterPro"/>
</dbReference>
<gene>
    <name evidence="10" type="ORF">AGERDE_LOCUS965</name>
</gene>
<dbReference type="PANTHER" id="PTHR24071:SF0">
    <property type="entry name" value="GTP-BINDING NUCLEAR PROTEIN RAN"/>
    <property type="match status" value="1"/>
</dbReference>
<keyword evidence="11" id="KW-1185">Reference proteome</keyword>
<dbReference type="CDD" id="cd00877">
    <property type="entry name" value="Ran"/>
    <property type="match status" value="1"/>
</dbReference>
<dbReference type="Gene3D" id="3.40.50.300">
    <property type="entry name" value="P-loop containing nucleotide triphosphate hydrolases"/>
    <property type="match status" value="1"/>
</dbReference>
<dbReference type="InterPro" id="IPR009305">
    <property type="entry name" value="Mpo1-like"/>
</dbReference>
<dbReference type="SMART" id="SM00176">
    <property type="entry name" value="RAN"/>
    <property type="match status" value="1"/>
</dbReference>
<dbReference type="InterPro" id="IPR001806">
    <property type="entry name" value="Small_GTPase"/>
</dbReference>
<name>A0A9N8YKX0_9GLOM</name>
<dbReference type="SUPFAM" id="SSF52540">
    <property type="entry name" value="P-loop containing nucleoside triphosphate hydrolases"/>
    <property type="match status" value="1"/>
</dbReference>
<dbReference type="InterPro" id="IPR005225">
    <property type="entry name" value="Small_GTP-bd"/>
</dbReference>
<comment type="function">
    <text evidence="8">GTP-binding protein involved in nucleocytoplasmic transport. Required for the import of protein into the nucleus and also for RNA export. Involved in chromatin condensation and control of cell cycle.</text>
</comment>
<sequence>MTQEQVPTFKLVLVGDGGTGKTTFVKRHLTGEFEKKYVATLGVEVHPLTFHTNFGAICFNTWDTAGQEKFGGLRDGYYIQGQCAIIMFDVTSRITYKNVPNWHRDLVRVCENIPIVLCGNKVDIKERKVKAKTITFHRKKNLQYYDISAKSNYNFEKPFLWLARKLIGNPNLEFVASPALAPPEVTVDPNLMDQYTKELETAASMPLPEKIQEIKERMGLLNLEEQLTFYGQYHNNRINILIHVVCVPLLLWSGLIWASNYGKLEKQDSLWSTIPLEPNFALYTALFYSSYYILMEPVAGLLYTPLLLYMAYNATQFAAKYDNHNILAAYVQVAAWLAQFIGHGFAEKRSPALIDNIAQALLLAPLFVWLEVLFFFGYRSALQQRISDKVQAAIAEFKLRKQESSKKVE</sequence>
<dbReference type="GO" id="GO:0005525">
    <property type="term" value="F:GTP binding"/>
    <property type="evidence" value="ECO:0007669"/>
    <property type="project" value="UniProtKB-KW"/>
</dbReference>
<feature type="transmembrane region" description="Helical" evidence="9">
    <location>
        <begin position="280"/>
        <end position="304"/>
    </location>
</feature>
<keyword evidence="9" id="KW-0472">Membrane</keyword>
<dbReference type="FunFam" id="3.40.50.300:FF:000131">
    <property type="entry name" value="GTP-binding nuclear protein Ran"/>
    <property type="match status" value="1"/>
</dbReference>
<comment type="subcellular location">
    <subcellularLocation>
        <location evidence="1 8">Nucleus</location>
    </subcellularLocation>
</comment>
<evidence type="ECO:0000256" key="1">
    <source>
        <dbReference type="ARBA" id="ARBA00004123"/>
    </source>
</evidence>
<dbReference type="InterPro" id="IPR002041">
    <property type="entry name" value="Ran_GTPase"/>
</dbReference>
<dbReference type="SMART" id="SM00174">
    <property type="entry name" value="RHO"/>
    <property type="match status" value="1"/>
</dbReference>
<comment type="similarity">
    <text evidence="2 8">Belongs to the small GTPase superfamily. Ran family.</text>
</comment>
<dbReference type="GO" id="GO:0000054">
    <property type="term" value="P:ribosomal subunit export from nucleus"/>
    <property type="evidence" value="ECO:0007669"/>
    <property type="project" value="TreeGrafter"/>
</dbReference>
<proteinExistence type="inferred from homology"/>
<feature type="transmembrane region" description="Helical" evidence="9">
    <location>
        <begin position="357"/>
        <end position="378"/>
    </location>
</feature>
<feature type="transmembrane region" description="Helical" evidence="9">
    <location>
        <begin position="325"/>
        <end position="345"/>
    </location>
</feature>
<dbReference type="OrthoDB" id="48625at2759"/>
<dbReference type="GO" id="GO:0005634">
    <property type="term" value="C:nucleus"/>
    <property type="evidence" value="ECO:0007669"/>
    <property type="project" value="UniProtKB-SubCell"/>
</dbReference>
<keyword evidence="3 8" id="KW-0813">Transport</keyword>
<dbReference type="Pfam" id="PF00071">
    <property type="entry name" value="Ras"/>
    <property type="match status" value="1"/>
</dbReference>
<evidence type="ECO:0000256" key="5">
    <source>
        <dbReference type="ARBA" id="ARBA00022927"/>
    </source>
</evidence>
<evidence type="ECO:0000256" key="4">
    <source>
        <dbReference type="ARBA" id="ARBA00022741"/>
    </source>
</evidence>
<dbReference type="PROSITE" id="PS51421">
    <property type="entry name" value="RAS"/>
    <property type="match status" value="1"/>
</dbReference>
<dbReference type="EMBL" id="CAJVPL010000058">
    <property type="protein sequence ID" value="CAG8439763.1"/>
    <property type="molecule type" value="Genomic_DNA"/>
</dbReference>
<dbReference type="PANTHER" id="PTHR24071">
    <property type="entry name" value="RAN GTPASE"/>
    <property type="match status" value="1"/>
</dbReference>
<keyword evidence="9" id="KW-0812">Transmembrane</keyword>
<comment type="caution">
    <text evidence="10">The sequence shown here is derived from an EMBL/GenBank/DDBJ whole genome shotgun (WGS) entry which is preliminary data.</text>
</comment>
<dbReference type="SMART" id="SM00175">
    <property type="entry name" value="RAB"/>
    <property type="match status" value="1"/>
</dbReference>
<evidence type="ECO:0000313" key="10">
    <source>
        <dbReference type="EMBL" id="CAG8439763.1"/>
    </source>
</evidence>
<dbReference type="PRINTS" id="PR00627">
    <property type="entry name" value="GTPRANTC4"/>
</dbReference>
<evidence type="ECO:0000256" key="9">
    <source>
        <dbReference type="SAM" id="Phobius"/>
    </source>
</evidence>
<accession>A0A9N8YKX0</accession>
<dbReference type="AlphaFoldDB" id="A0A9N8YKX0"/>
<dbReference type="NCBIfam" id="TIGR00231">
    <property type="entry name" value="small_GTP"/>
    <property type="match status" value="1"/>
</dbReference>
<dbReference type="GO" id="GO:0005737">
    <property type="term" value="C:cytoplasm"/>
    <property type="evidence" value="ECO:0007669"/>
    <property type="project" value="TreeGrafter"/>
</dbReference>
<evidence type="ECO:0000256" key="8">
    <source>
        <dbReference type="RuleBase" id="RU363057"/>
    </source>
</evidence>
<reference evidence="10" key="1">
    <citation type="submission" date="2021-06" db="EMBL/GenBank/DDBJ databases">
        <authorList>
            <person name="Kallberg Y."/>
            <person name="Tangrot J."/>
            <person name="Rosling A."/>
        </authorList>
    </citation>
    <scope>NUCLEOTIDE SEQUENCE</scope>
    <source>
        <strain evidence="10">MT106</strain>
    </source>
</reference>
<keyword evidence="5 8" id="KW-0653">Protein transport</keyword>
<dbReference type="PROSITE" id="PS51418">
    <property type="entry name" value="RAN"/>
    <property type="match status" value="1"/>
</dbReference>
<protein>
    <recommendedName>
        <fullName evidence="8">GTP-binding nuclear protein</fullName>
    </recommendedName>
</protein>
<keyword evidence="7 8" id="KW-0539">Nucleus</keyword>